<dbReference type="CDD" id="cd06225">
    <property type="entry name" value="HAMP"/>
    <property type="match status" value="1"/>
</dbReference>
<dbReference type="EMBL" id="LOCK01000083">
    <property type="protein sequence ID" value="KTE89248.1"/>
    <property type="molecule type" value="Genomic_DNA"/>
</dbReference>
<dbReference type="SMART" id="SM00304">
    <property type="entry name" value="HAMP"/>
    <property type="match status" value="2"/>
</dbReference>
<evidence type="ECO:0000256" key="1">
    <source>
        <dbReference type="ARBA" id="ARBA00023224"/>
    </source>
</evidence>
<keyword evidence="4" id="KW-0472">Membrane</keyword>
<dbReference type="InterPro" id="IPR047347">
    <property type="entry name" value="YvaQ-like_sensor"/>
</dbReference>
<dbReference type="GO" id="GO:0006935">
    <property type="term" value="P:chemotaxis"/>
    <property type="evidence" value="ECO:0007669"/>
    <property type="project" value="InterPro"/>
</dbReference>
<comment type="similarity">
    <text evidence="2">Belongs to the methyl-accepting chemotaxis (MCP) protein family.</text>
</comment>
<evidence type="ECO:0000256" key="4">
    <source>
        <dbReference type="SAM" id="Phobius"/>
    </source>
</evidence>
<dbReference type="InterPro" id="IPR004090">
    <property type="entry name" value="Chemotax_Me-accpt_rcpt"/>
</dbReference>
<dbReference type="Proteomes" id="UP000054623">
    <property type="component" value="Unassembled WGS sequence"/>
</dbReference>
<evidence type="ECO:0000313" key="8">
    <source>
        <dbReference type="Proteomes" id="UP000054623"/>
    </source>
</evidence>
<dbReference type="Pfam" id="PF00015">
    <property type="entry name" value="MCPsignal"/>
    <property type="match status" value="1"/>
</dbReference>
<organism evidence="7 8">
    <name type="scientific">Desulfitobacterium hafniense</name>
    <name type="common">Desulfitobacterium frappieri</name>
    <dbReference type="NCBI Taxonomy" id="49338"/>
    <lineage>
        <taxon>Bacteria</taxon>
        <taxon>Bacillati</taxon>
        <taxon>Bacillota</taxon>
        <taxon>Clostridia</taxon>
        <taxon>Eubacteriales</taxon>
        <taxon>Desulfitobacteriaceae</taxon>
        <taxon>Desulfitobacterium</taxon>
    </lineage>
</organism>
<reference evidence="7 8" key="1">
    <citation type="submission" date="2015-12" db="EMBL/GenBank/DDBJ databases">
        <title>Draft Genome Sequence of Desulfitobacterium hafniense Strain DH, a Sulfate-reducing Bacterium Isolated from Paddy Soils.</title>
        <authorList>
            <person name="Bao P."/>
            <person name="Zhang X."/>
            <person name="Li G."/>
        </authorList>
    </citation>
    <scope>NUCLEOTIDE SEQUENCE [LARGE SCALE GENOMIC DNA]</scope>
    <source>
        <strain evidence="7 8">DH</strain>
    </source>
</reference>
<dbReference type="RefSeq" id="WP_011461506.1">
    <property type="nucleotide sequence ID" value="NZ_JAYFNZ010000020.1"/>
</dbReference>
<dbReference type="PRINTS" id="PR00260">
    <property type="entry name" value="CHEMTRNSDUCR"/>
</dbReference>
<evidence type="ECO:0000259" key="5">
    <source>
        <dbReference type="PROSITE" id="PS50111"/>
    </source>
</evidence>
<comment type="caution">
    <text evidence="7">The sequence shown here is derived from an EMBL/GenBank/DDBJ whole genome shotgun (WGS) entry which is preliminary data.</text>
</comment>
<feature type="domain" description="Methyl-accepting transducer" evidence="5">
    <location>
        <begin position="285"/>
        <end position="521"/>
    </location>
</feature>
<dbReference type="GO" id="GO:0007165">
    <property type="term" value="P:signal transduction"/>
    <property type="evidence" value="ECO:0007669"/>
    <property type="project" value="UniProtKB-KW"/>
</dbReference>
<dbReference type="Gene3D" id="6.10.340.10">
    <property type="match status" value="1"/>
</dbReference>
<dbReference type="Gene3D" id="1.10.287.950">
    <property type="entry name" value="Methyl-accepting chemotaxis protein"/>
    <property type="match status" value="1"/>
</dbReference>
<dbReference type="OrthoDB" id="1790929at2"/>
<feature type="domain" description="HAMP" evidence="6">
    <location>
        <begin position="213"/>
        <end position="266"/>
    </location>
</feature>
<sequence length="571" mass="60936">MQKFRNLKTASKINSLVLLMAVFLGLVGFVGIYSANNLAASLEGMYQDNLLPIKWLNAARGQSRAVEAMTLELFITQDQDRQQEILQDVQERAAEVDTLLSDYGKTTMDTYEQERLPKLMDELQIYRTERSKAVDLALAGKQDEAYTYFAANAADDLDVVNALLEELADYNAQIADDEGIKSKSLASMVSKLMIGITFAAIVLALGIGWYIARMIANPLAQLVGTVREIAQGNLAVRRMDLISQDEVGQLAAEFNTMTDNLRVLVKNIAYTSEQVAASSEELTASAEQSASATNQIAATITDVAAGATRQEAAIDDTASIVEQMSAGVQEIAANANTVSRSAEMTATAAGQGDKAVEAAVSQMKNIEITVAGTAQVVRQLGERSKEIGQIVDAISGIAAQTNLLALNAAIEAARAGEQGRGFAVVAEEVRKLAEQSQEAAKEIAGLIAEIQQETGSAVNAMHDGTREVKVGSEVVNSAGQAFKEIVNLIGEVSTQVREISAAIQQMASGSQQIVDSIRDIEHISKEASSQTQTVSAATEEQSASMEQIAASSQALAKMADELQNSIGKFRV</sequence>
<dbReference type="PANTHER" id="PTHR32089:SF112">
    <property type="entry name" value="LYSOZYME-LIKE PROTEIN-RELATED"/>
    <property type="match status" value="1"/>
</dbReference>
<accession>A0A0W1JCS8</accession>
<dbReference type="GO" id="GO:0016020">
    <property type="term" value="C:membrane"/>
    <property type="evidence" value="ECO:0007669"/>
    <property type="project" value="InterPro"/>
</dbReference>
<evidence type="ECO:0000313" key="7">
    <source>
        <dbReference type="EMBL" id="KTE89248.1"/>
    </source>
</evidence>
<evidence type="ECO:0000256" key="3">
    <source>
        <dbReference type="PROSITE-ProRule" id="PRU00284"/>
    </source>
</evidence>
<dbReference type="SMART" id="SM00283">
    <property type="entry name" value="MA"/>
    <property type="match status" value="1"/>
</dbReference>
<dbReference type="InterPro" id="IPR024478">
    <property type="entry name" value="HlyB_4HB_MCP"/>
</dbReference>
<keyword evidence="4" id="KW-1133">Transmembrane helix</keyword>
<name>A0A0W1JCS8_DESHA</name>
<evidence type="ECO:0000259" key="6">
    <source>
        <dbReference type="PROSITE" id="PS50885"/>
    </source>
</evidence>
<dbReference type="PROSITE" id="PS50111">
    <property type="entry name" value="CHEMOTAXIS_TRANSDUC_2"/>
    <property type="match status" value="1"/>
</dbReference>
<dbReference type="PROSITE" id="PS50885">
    <property type="entry name" value="HAMP"/>
    <property type="match status" value="1"/>
</dbReference>
<keyword evidence="4" id="KW-0812">Transmembrane</keyword>
<dbReference type="Pfam" id="PF00672">
    <property type="entry name" value="HAMP"/>
    <property type="match status" value="1"/>
</dbReference>
<keyword evidence="1 3" id="KW-0807">Transducer</keyword>
<feature type="transmembrane region" description="Helical" evidence="4">
    <location>
        <begin position="192"/>
        <end position="212"/>
    </location>
</feature>
<protein>
    <submittedName>
        <fullName evidence="7">Chemotaxis protein</fullName>
    </submittedName>
</protein>
<dbReference type="CDD" id="cd19411">
    <property type="entry name" value="MCP2201-like_sensor"/>
    <property type="match status" value="1"/>
</dbReference>
<dbReference type="SUPFAM" id="SSF58104">
    <property type="entry name" value="Methyl-accepting chemotaxis protein (MCP) signaling domain"/>
    <property type="match status" value="1"/>
</dbReference>
<dbReference type="CDD" id="cd11386">
    <property type="entry name" value="MCP_signal"/>
    <property type="match status" value="1"/>
</dbReference>
<dbReference type="PANTHER" id="PTHR32089">
    <property type="entry name" value="METHYL-ACCEPTING CHEMOTAXIS PROTEIN MCPB"/>
    <property type="match status" value="1"/>
</dbReference>
<gene>
    <name evidence="7" type="ORF">AT727_12655</name>
</gene>
<evidence type="ECO:0000256" key="2">
    <source>
        <dbReference type="ARBA" id="ARBA00029447"/>
    </source>
</evidence>
<dbReference type="AlphaFoldDB" id="A0A0W1JCS8"/>
<dbReference type="Pfam" id="PF12729">
    <property type="entry name" value="4HB_MCP_1"/>
    <property type="match status" value="1"/>
</dbReference>
<dbReference type="InterPro" id="IPR003660">
    <property type="entry name" value="HAMP_dom"/>
</dbReference>
<dbReference type="InterPro" id="IPR004089">
    <property type="entry name" value="MCPsignal_dom"/>
</dbReference>
<proteinExistence type="inferred from homology"/>
<feature type="transmembrane region" description="Helical" evidence="4">
    <location>
        <begin position="13"/>
        <end position="35"/>
    </location>
</feature>
<dbReference type="GO" id="GO:0004888">
    <property type="term" value="F:transmembrane signaling receptor activity"/>
    <property type="evidence" value="ECO:0007669"/>
    <property type="project" value="InterPro"/>
</dbReference>